<dbReference type="EMBL" id="UHJJ01000015">
    <property type="protein sequence ID" value="SUQ15660.1"/>
    <property type="molecule type" value="Genomic_DNA"/>
</dbReference>
<evidence type="ECO:0000313" key="9">
    <source>
        <dbReference type="EMBL" id="SUQ15660.1"/>
    </source>
</evidence>
<evidence type="ECO:0000256" key="7">
    <source>
        <dbReference type="ARBA" id="ARBA00048696"/>
    </source>
</evidence>
<evidence type="ECO:0000259" key="8">
    <source>
        <dbReference type="PROSITE" id="PS51459"/>
    </source>
</evidence>
<keyword evidence="10" id="KW-1185">Reference proteome</keyword>
<dbReference type="EC" id="2.7.7.108" evidence="5"/>
<keyword evidence="4" id="KW-0067">ATP-binding</keyword>
<dbReference type="SUPFAM" id="SSF140931">
    <property type="entry name" value="Fic-like"/>
    <property type="match status" value="1"/>
</dbReference>
<sequence length="203" mass="24323">MLKDYSYEYEYDSRYCYPESRVLKNKLNITDEKELLEAEREIISVRMAEILGGRWTRGKFDFAHLKQVHKFLFGDIYDWAGKVRLVNISKGNRFCKVEFIEKQMNEIFQRLKCENFLRDVKDTQELGERLAYYLGEINAIHPFREGNGRAQRLFIEHLAHFLGYRLDFMKINREDMLLASVKAFDCDYTMLEELIIEALEKEM</sequence>
<evidence type="ECO:0000256" key="2">
    <source>
        <dbReference type="ARBA" id="ARBA00022695"/>
    </source>
</evidence>
<dbReference type="RefSeq" id="WP_109713701.1">
    <property type="nucleotide sequence ID" value="NZ_QGDS01000015.1"/>
</dbReference>
<evidence type="ECO:0000256" key="3">
    <source>
        <dbReference type="ARBA" id="ARBA00022741"/>
    </source>
</evidence>
<keyword evidence="3" id="KW-0547">Nucleotide-binding</keyword>
<feature type="domain" description="Fido" evidence="8">
    <location>
        <begin position="60"/>
        <end position="197"/>
    </location>
</feature>
<name>A0A316ADP4_9FIRM</name>
<dbReference type="GO" id="GO:0005524">
    <property type="term" value="F:ATP binding"/>
    <property type="evidence" value="ECO:0007669"/>
    <property type="project" value="UniProtKB-KW"/>
</dbReference>
<evidence type="ECO:0000256" key="6">
    <source>
        <dbReference type="ARBA" id="ARBA00047939"/>
    </source>
</evidence>
<dbReference type="AlphaFoldDB" id="A0A316ADP4"/>
<keyword evidence="1" id="KW-0808">Transferase</keyword>
<comment type="catalytic activity">
    <reaction evidence="6">
        <text>L-threonyl-[protein] + ATP = 3-O-(5'-adenylyl)-L-threonyl-[protein] + diphosphate</text>
        <dbReference type="Rhea" id="RHEA:54292"/>
        <dbReference type="Rhea" id="RHEA-COMP:11060"/>
        <dbReference type="Rhea" id="RHEA-COMP:13847"/>
        <dbReference type="ChEBI" id="CHEBI:30013"/>
        <dbReference type="ChEBI" id="CHEBI:30616"/>
        <dbReference type="ChEBI" id="CHEBI:33019"/>
        <dbReference type="ChEBI" id="CHEBI:138113"/>
        <dbReference type="EC" id="2.7.7.108"/>
    </reaction>
</comment>
<dbReference type="InterPro" id="IPR003812">
    <property type="entry name" value="Fido"/>
</dbReference>
<dbReference type="OrthoDB" id="9813719at2"/>
<accession>A0A316ADP4</accession>
<gene>
    <name evidence="9" type="ORF">SAMN05216529_11516</name>
</gene>
<dbReference type="InterPro" id="IPR036597">
    <property type="entry name" value="Fido-like_dom_sf"/>
</dbReference>
<dbReference type="PANTHER" id="PTHR39560:SF1">
    <property type="entry name" value="PROTEIN ADENYLYLTRANSFERASE FIC-RELATED"/>
    <property type="match status" value="1"/>
</dbReference>
<proteinExistence type="predicted"/>
<evidence type="ECO:0000256" key="1">
    <source>
        <dbReference type="ARBA" id="ARBA00022679"/>
    </source>
</evidence>
<evidence type="ECO:0000313" key="10">
    <source>
        <dbReference type="Proteomes" id="UP000254051"/>
    </source>
</evidence>
<keyword evidence="2" id="KW-0548">Nucleotidyltransferase</keyword>
<dbReference type="Gene3D" id="1.10.3290.10">
    <property type="entry name" value="Fido-like domain"/>
    <property type="match status" value="1"/>
</dbReference>
<dbReference type="PROSITE" id="PS51459">
    <property type="entry name" value="FIDO"/>
    <property type="match status" value="1"/>
</dbReference>
<dbReference type="PANTHER" id="PTHR39560">
    <property type="entry name" value="PROTEIN ADENYLYLTRANSFERASE FIC-RELATED"/>
    <property type="match status" value="1"/>
</dbReference>
<organism evidence="9 10">
    <name type="scientific">Faecalicatena contorta</name>
    <dbReference type="NCBI Taxonomy" id="39482"/>
    <lineage>
        <taxon>Bacteria</taxon>
        <taxon>Bacillati</taxon>
        <taxon>Bacillota</taxon>
        <taxon>Clostridia</taxon>
        <taxon>Lachnospirales</taxon>
        <taxon>Lachnospiraceae</taxon>
        <taxon>Faecalicatena</taxon>
    </lineage>
</organism>
<reference evidence="10" key="1">
    <citation type="submission" date="2017-07" db="EMBL/GenBank/DDBJ databases">
        <authorList>
            <person name="Varghese N."/>
            <person name="Submissions S."/>
        </authorList>
    </citation>
    <scope>NUCLEOTIDE SEQUENCE [LARGE SCALE GENOMIC DNA]</scope>
    <source>
        <strain evidence="10">NLAE-zl-C134</strain>
    </source>
</reference>
<evidence type="ECO:0000256" key="5">
    <source>
        <dbReference type="ARBA" id="ARBA00034531"/>
    </source>
</evidence>
<protein>
    <recommendedName>
        <fullName evidence="5">protein adenylyltransferase</fullName>
        <ecNumber evidence="5">2.7.7.108</ecNumber>
    </recommendedName>
</protein>
<dbReference type="GO" id="GO:0070733">
    <property type="term" value="F:AMPylase activity"/>
    <property type="evidence" value="ECO:0007669"/>
    <property type="project" value="UniProtKB-EC"/>
</dbReference>
<dbReference type="Proteomes" id="UP000254051">
    <property type="component" value="Unassembled WGS sequence"/>
</dbReference>
<dbReference type="Pfam" id="PF02661">
    <property type="entry name" value="Fic"/>
    <property type="match status" value="1"/>
</dbReference>
<evidence type="ECO:0000256" key="4">
    <source>
        <dbReference type="ARBA" id="ARBA00022840"/>
    </source>
</evidence>
<comment type="catalytic activity">
    <reaction evidence="7">
        <text>L-tyrosyl-[protein] + ATP = O-(5'-adenylyl)-L-tyrosyl-[protein] + diphosphate</text>
        <dbReference type="Rhea" id="RHEA:54288"/>
        <dbReference type="Rhea" id="RHEA-COMP:10136"/>
        <dbReference type="Rhea" id="RHEA-COMP:13846"/>
        <dbReference type="ChEBI" id="CHEBI:30616"/>
        <dbReference type="ChEBI" id="CHEBI:33019"/>
        <dbReference type="ChEBI" id="CHEBI:46858"/>
        <dbReference type="ChEBI" id="CHEBI:83624"/>
        <dbReference type="EC" id="2.7.7.108"/>
    </reaction>
</comment>
<dbReference type="GO" id="GO:0051302">
    <property type="term" value="P:regulation of cell division"/>
    <property type="evidence" value="ECO:0007669"/>
    <property type="project" value="TreeGrafter"/>
</dbReference>